<proteinExistence type="predicted"/>
<dbReference type="VEuPathDB" id="CryptoDB:Vbra_12341"/>
<accession>A0A0G4EKR9</accession>
<reference evidence="2 3" key="1">
    <citation type="submission" date="2014-11" db="EMBL/GenBank/DDBJ databases">
        <authorList>
            <person name="Zhu J."/>
            <person name="Qi W."/>
            <person name="Song R."/>
        </authorList>
    </citation>
    <scope>NUCLEOTIDE SEQUENCE [LARGE SCALE GENOMIC DNA]</scope>
</reference>
<dbReference type="AlphaFoldDB" id="A0A0G4EKR9"/>
<sequence>MGLEVVGSSQAVLVLLQWIVQQAYSFAQQHAAQFGGSVTVTINPGLYNPTSSPAVQAFFQALQQLCGSYGTVEAMCEAMKAGGVFAWHGTDLSSLVNICRNSWNVNCRKCGIPAEFFGATPSVSLGYTKGGQHLILAFLLPSGFLSRAHGHVTVANPLHSSERYCLPVAVVSRSGVAPPGLY</sequence>
<evidence type="ECO:0000256" key="1">
    <source>
        <dbReference type="SAM" id="SignalP"/>
    </source>
</evidence>
<evidence type="ECO:0000313" key="3">
    <source>
        <dbReference type="Proteomes" id="UP000041254"/>
    </source>
</evidence>
<gene>
    <name evidence="2" type="ORF">Vbra_12341</name>
</gene>
<organism evidence="2 3">
    <name type="scientific">Vitrella brassicaformis (strain CCMP3155)</name>
    <dbReference type="NCBI Taxonomy" id="1169540"/>
    <lineage>
        <taxon>Eukaryota</taxon>
        <taxon>Sar</taxon>
        <taxon>Alveolata</taxon>
        <taxon>Colpodellida</taxon>
        <taxon>Vitrellaceae</taxon>
        <taxon>Vitrella</taxon>
    </lineage>
</organism>
<keyword evidence="1" id="KW-0732">Signal</keyword>
<dbReference type="Proteomes" id="UP000041254">
    <property type="component" value="Unassembled WGS sequence"/>
</dbReference>
<dbReference type="SUPFAM" id="SSF56399">
    <property type="entry name" value="ADP-ribosylation"/>
    <property type="match status" value="1"/>
</dbReference>
<protein>
    <submittedName>
        <fullName evidence="2">Uncharacterized protein</fullName>
    </submittedName>
</protein>
<dbReference type="EMBL" id="CDMY01000255">
    <property type="protein sequence ID" value="CEL97756.1"/>
    <property type="molecule type" value="Genomic_DNA"/>
</dbReference>
<keyword evidence="3" id="KW-1185">Reference proteome</keyword>
<feature type="signal peptide" evidence="1">
    <location>
        <begin position="1"/>
        <end position="25"/>
    </location>
</feature>
<dbReference type="InParanoid" id="A0A0G4EKR9"/>
<feature type="chain" id="PRO_5005187253" evidence="1">
    <location>
        <begin position="26"/>
        <end position="182"/>
    </location>
</feature>
<name>A0A0G4EKR9_VITBC</name>
<evidence type="ECO:0000313" key="2">
    <source>
        <dbReference type="EMBL" id="CEL97756.1"/>
    </source>
</evidence>